<evidence type="ECO:0000259" key="13">
    <source>
        <dbReference type="Pfam" id="PF00394"/>
    </source>
</evidence>
<dbReference type="EC" id="1.10.3.2" evidence="5"/>
<comment type="subcellular location">
    <subcellularLocation>
        <location evidence="3">Secreted</location>
    </subcellularLocation>
</comment>
<dbReference type="GO" id="GO:0005576">
    <property type="term" value="C:extracellular region"/>
    <property type="evidence" value="ECO:0007669"/>
    <property type="project" value="UniProtKB-SubCell"/>
</dbReference>
<feature type="signal peptide" evidence="12">
    <location>
        <begin position="1"/>
        <end position="21"/>
    </location>
</feature>
<evidence type="ECO:0000256" key="4">
    <source>
        <dbReference type="ARBA" id="ARBA00010609"/>
    </source>
</evidence>
<evidence type="ECO:0000313" key="16">
    <source>
        <dbReference type="EMBL" id="KIM60124.1"/>
    </source>
</evidence>
<keyword evidence="10" id="KW-1015">Disulfide bond</keyword>
<dbReference type="OrthoDB" id="2121828at2759"/>
<dbReference type="PANTHER" id="PTHR11709:SF394">
    <property type="entry name" value="FI03373P-RELATED"/>
    <property type="match status" value="1"/>
</dbReference>
<evidence type="ECO:0000256" key="12">
    <source>
        <dbReference type="SAM" id="SignalP"/>
    </source>
</evidence>
<keyword evidence="17" id="KW-1185">Reference proteome</keyword>
<comment type="catalytic activity">
    <reaction evidence="1">
        <text>4 hydroquinone + O2 = 4 benzosemiquinone + 2 H2O</text>
        <dbReference type="Rhea" id="RHEA:11276"/>
        <dbReference type="ChEBI" id="CHEBI:15377"/>
        <dbReference type="ChEBI" id="CHEBI:15379"/>
        <dbReference type="ChEBI" id="CHEBI:17594"/>
        <dbReference type="ChEBI" id="CHEBI:17977"/>
        <dbReference type="EC" id="1.10.3.2"/>
    </reaction>
</comment>
<dbReference type="InterPro" id="IPR008972">
    <property type="entry name" value="Cupredoxin"/>
</dbReference>
<dbReference type="Pfam" id="PF00394">
    <property type="entry name" value="Cu-oxidase"/>
    <property type="match status" value="1"/>
</dbReference>
<name>A0A0C3DVD8_9AGAM</name>
<evidence type="ECO:0000313" key="17">
    <source>
        <dbReference type="Proteomes" id="UP000053989"/>
    </source>
</evidence>
<dbReference type="EMBL" id="KN822066">
    <property type="protein sequence ID" value="KIM60124.1"/>
    <property type="molecule type" value="Genomic_DNA"/>
</dbReference>
<dbReference type="Pfam" id="PF07732">
    <property type="entry name" value="Cu-oxidase_3"/>
    <property type="match status" value="1"/>
</dbReference>
<dbReference type="FunFam" id="2.60.40.420:FF:000045">
    <property type="entry name" value="Laccase 2"/>
    <property type="match status" value="1"/>
</dbReference>
<dbReference type="Pfam" id="PF07731">
    <property type="entry name" value="Cu-oxidase_2"/>
    <property type="match status" value="1"/>
</dbReference>
<evidence type="ECO:0000256" key="1">
    <source>
        <dbReference type="ARBA" id="ARBA00000349"/>
    </source>
</evidence>
<dbReference type="GO" id="GO:0005507">
    <property type="term" value="F:copper ion binding"/>
    <property type="evidence" value="ECO:0007669"/>
    <property type="project" value="InterPro"/>
</dbReference>
<keyword evidence="9" id="KW-0186">Copper</keyword>
<keyword evidence="8" id="KW-0560">Oxidoreductase</keyword>
<keyword evidence="12" id="KW-0732">Signal</keyword>
<reference evidence="16 17" key="1">
    <citation type="submission" date="2014-04" db="EMBL/GenBank/DDBJ databases">
        <authorList>
            <consortium name="DOE Joint Genome Institute"/>
            <person name="Kuo A."/>
            <person name="Kohler A."/>
            <person name="Nagy L.G."/>
            <person name="Floudas D."/>
            <person name="Copeland A."/>
            <person name="Barry K.W."/>
            <person name="Cichocki N."/>
            <person name="Veneault-Fourrey C."/>
            <person name="LaButti K."/>
            <person name="Lindquist E.A."/>
            <person name="Lipzen A."/>
            <person name="Lundell T."/>
            <person name="Morin E."/>
            <person name="Murat C."/>
            <person name="Sun H."/>
            <person name="Tunlid A."/>
            <person name="Henrissat B."/>
            <person name="Grigoriev I.V."/>
            <person name="Hibbett D.S."/>
            <person name="Martin F."/>
            <person name="Nordberg H.P."/>
            <person name="Cantor M.N."/>
            <person name="Hua S.X."/>
        </authorList>
    </citation>
    <scope>NUCLEOTIDE SEQUENCE [LARGE SCALE GENOMIC DNA]</scope>
    <source>
        <strain evidence="16 17">Foug A</strain>
    </source>
</reference>
<feature type="domain" description="Plastocyanin-like" evidence="14">
    <location>
        <begin position="366"/>
        <end position="493"/>
    </location>
</feature>
<comment type="similarity">
    <text evidence="4">Belongs to the multicopper oxidase family.</text>
</comment>
<dbReference type="InterPro" id="IPR011707">
    <property type="entry name" value="Cu-oxidase-like_N"/>
</dbReference>
<proteinExistence type="inferred from homology"/>
<sequence length="520" mass="57305">MWRPTALRLWSCLALISVTTATIQNTSLVVSNAYVAPDGFNRSAIVVNGMTPGPLITACKGDHLNINVTDLLTNESMNKSTSIHWHGIFQHHTNAMDGTAFVTQCPIVSGNSFLYSFDVENQTGTFWYHSHFNLQYCDGLRGPIVIYDENDPYRHLYDIDDASTVITLLDWYHVIAYDVAAADNPAGILINGRGRYPGGPDVPLSVITVEQGKRYRFRLINMACKPHILFAIVNHNLTVIEADGQATLPLVVDEITIYVGQRYSFILEANQPVDNYWIRAMPGSYNSNFTNGLNSAILRYVGASETEPVNSTWPPANSLVETNLHAYGVPPVPGLPYPGGADVSIDIVSIMDNTTLLFYMNGETYQPPTTPVLLQILSGALTASQLAPQGLVYTLPSNKVIEISFPTTYLPNPHPFHLHGHAFSVVRSANSTAYNYVDPVRRDTVNIGLNNGITSDNVTIRFFTDNAGPWFLHCHIDFHLQRGMAIVFAENPDGVAQADVVNSAWENLCPIYDGLPSTDE</sequence>
<feature type="domain" description="Plastocyanin-like" evidence="15">
    <location>
        <begin position="31"/>
        <end position="150"/>
    </location>
</feature>
<dbReference type="InterPro" id="IPR001117">
    <property type="entry name" value="Cu-oxidase_2nd"/>
</dbReference>
<feature type="chain" id="PRO_5002163517" description="laccase" evidence="12">
    <location>
        <begin position="22"/>
        <end position="520"/>
    </location>
</feature>
<evidence type="ECO:0000256" key="11">
    <source>
        <dbReference type="ARBA" id="ARBA00023180"/>
    </source>
</evidence>
<evidence type="ECO:0000256" key="8">
    <source>
        <dbReference type="ARBA" id="ARBA00023002"/>
    </source>
</evidence>
<evidence type="ECO:0000256" key="6">
    <source>
        <dbReference type="ARBA" id="ARBA00022525"/>
    </source>
</evidence>
<keyword evidence="11" id="KW-0325">Glycoprotein</keyword>
<keyword evidence="7" id="KW-0479">Metal-binding</keyword>
<dbReference type="STRING" id="1036808.A0A0C3DVD8"/>
<evidence type="ECO:0000256" key="3">
    <source>
        <dbReference type="ARBA" id="ARBA00004613"/>
    </source>
</evidence>
<dbReference type="InParanoid" id="A0A0C3DVD8"/>
<feature type="domain" description="Plastocyanin-like" evidence="13">
    <location>
        <begin position="163"/>
        <end position="303"/>
    </location>
</feature>
<evidence type="ECO:0000256" key="7">
    <source>
        <dbReference type="ARBA" id="ARBA00022723"/>
    </source>
</evidence>
<evidence type="ECO:0000256" key="5">
    <source>
        <dbReference type="ARBA" id="ARBA00012297"/>
    </source>
</evidence>
<evidence type="ECO:0000256" key="2">
    <source>
        <dbReference type="ARBA" id="ARBA00001935"/>
    </source>
</evidence>
<evidence type="ECO:0000259" key="14">
    <source>
        <dbReference type="Pfam" id="PF07731"/>
    </source>
</evidence>
<dbReference type="HOGENOM" id="CLU_006504_2_1_1"/>
<protein>
    <recommendedName>
        <fullName evidence="5">laccase</fullName>
        <ecNumber evidence="5">1.10.3.2</ecNumber>
    </recommendedName>
</protein>
<dbReference type="Gene3D" id="2.60.40.420">
    <property type="entry name" value="Cupredoxins - blue copper proteins"/>
    <property type="match status" value="3"/>
</dbReference>
<evidence type="ECO:0000256" key="10">
    <source>
        <dbReference type="ARBA" id="ARBA00023157"/>
    </source>
</evidence>
<dbReference type="InterPro" id="IPR002355">
    <property type="entry name" value="Cu_oxidase_Cu_BS"/>
</dbReference>
<reference evidence="17" key="2">
    <citation type="submission" date="2015-01" db="EMBL/GenBank/DDBJ databases">
        <title>Evolutionary Origins and Diversification of the Mycorrhizal Mutualists.</title>
        <authorList>
            <consortium name="DOE Joint Genome Institute"/>
            <consortium name="Mycorrhizal Genomics Consortium"/>
            <person name="Kohler A."/>
            <person name="Kuo A."/>
            <person name="Nagy L.G."/>
            <person name="Floudas D."/>
            <person name="Copeland A."/>
            <person name="Barry K.W."/>
            <person name="Cichocki N."/>
            <person name="Veneault-Fourrey C."/>
            <person name="LaButti K."/>
            <person name="Lindquist E.A."/>
            <person name="Lipzen A."/>
            <person name="Lundell T."/>
            <person name="Morin E."/>
            <person name="Murat C."/>
            <person name="Riley R."/>
            <person name="Ohm R."/>
            <person name="Sun H."/>
            <person name="Tunlid A."/>
            <person name="Henrissat B."/>
            <person name="Grigoriev I.V."/>
            <person name="Hibbett D.S."/>
            <person name="Martin F."/>
        </authorList>
    </citation>
    <scope>NUCLEOTIDE SEQUENCE [LARGE SCALE GENOMIC DNA]</scope>
    <source>
        <strain evidence="17">Foug A</strain>
    </source>
</reference>
<dbReference type="InterPro" id="IPR033138">
    <property type="entry name" value="Cu_oxidase_CS"/>
</dbReference>
<dbReference type="PROSITE" id="PS00080">
    <property type="entry name" value="MULTICOPPER_OXIDASE2"/>
    <property type="match status" value="1"/>
</dbReference>
<dbReference type="PANTHER" id="PTHR11709">
    <property type="entry name" value="MULTI-COPPER OXIDASE"/>
    <property type="match status" value="1"/>
</dbReference>
<dbReference type="GO" id="GO:0052716">
    <property type="term" value="F:hydroquinone:oxygen oxidoreductase activity"/>
    <property type="evidence" value="ECO:0007669"/>
    <property type="project" value="UniProtKB-EC"/>
</dbReference>
<dbReference type="InterPro" id="IPR011706">
    <property type="entry name" value="Cu-oxidase_C"/>
</dbReference>
<organism evidence="16 17">
    <name type="scientific">Scleroderma citrinum Foug A</name>
    <dbReference type="NCBI Taxonomy" id="1036808"/>
    <lineage>
        <taxon>Eukaryota</taxon>
        <taxon>Fungi</taxon>
        <taxon>Dikarya</taxon>
        <taxon>Basidiomycota</taxon>
        <taxon>Agaricomycotina</taxon>
        <taxon>Agaricomycetes</taxon>
        <taxon>Agaricomycetidae</taxon>
        <taxon>Boletales</taxon>
        <taxon>Sclerodermatineae</taxon>
        <taxon>Sclerodermataceae</taxon>
        <taxon>Scleroderma</taxon>
    </lineage>
</organism>
<dbReference type="CDD" id="cd13903">
    <property type="entry name" value="CuRO_3_Tv-LCC_like"/>
    <property type="match status" value="1"/>
</dbReference>
<gene>
    <name evidence="16" type="ORF">SCLCIDRAFT_1217149</name>
</gene>
<dbReference type="Proteomes" id="UP000053989">
    <property type="component" value="Unassembled WGS sequence"/>
</dbReference>
<keyword evidence="6" id="KW-0964">Secreted</keyword>
<dbReference type="AlphaFoldDB" id="A0A0C3DVD8"/>
<evidence type="ECO:0000256" key="9">
    <source>
        <dbReference type="ARBA" id="ARBA00023008"/>
    </source>
</evidence>
<dbReference type="SUPFAM" id="SSF49503">
    <property type="entry name" value="Cupredoxins"/>
    <property type="match status" value="3"/>
</dbReference>
<accession>A0A0C3DVD8</accession>
<comment type="cofactor">
    <cofactor evidence="2">
        <name>Cu cation</name>
        <dbReference type="ChEBI" id="CHEBI:23378"/>
    </cofactor>
</comment>
<dbReference type="PROSITE" id="PS00079">
    <property type="entry name" value="MULTICOPPER_OXIDASE1"/>
    <property type="match status" value="2"/>
</dbReference>
<evidence type="ECO:0000259" key="15">
    <source>
        <dbReference type="Pfam" id="PF07732"/>
    </source>
</evidence>
<dbReference type="InterPro" id="IPR045087">
    <property type="entry name" value="Cu-oxidase_fam"/>
</dbReference>